<feature type="compositionally biased region" description="Polar residues" evidence="1">
    <location>
        <begin position="7"/>
        <end position="16"/>
    </location>
</feature>
<gene>
    <name evidence="2" type="ORF">AC578_3824</name>
</gene>
<dbReference type="AlphaFoldDB" id="A0A139HFK2"/>
<accession>A0A139HFK2</accession>
<dbReference type="EMBL" id="LFZN01000059">
    <property type="protein sequence ID" value="KXT01230.1"/>
    <property type="molecule type" value="Genomic_DNA"/>
</dbReference>
<feature type="region of interest" description="Disordered" evidence="1">
    <location>
        <begin position="1"/>
        <end position="59"/>
    </location>
</feature>
<evidence type="ECO:0000313" key="3">
    <source>
        <dbReference type="Proteomes" id="UP000070133"/>
    </source>
</evidence>
<keyword evidence="3" id="KW-1185">Reference proteome</keyword>
<comment type="caution">
    <text evidence="2">The sequence shown here is derived from an EMBL/GenBank/DDBJ whole genome shotgun (WGS) entry which is preliminary data.</text>
</comment>
<protein>
    <submittedName>
        <fullName evidence="2">Uncharacterized protein</fullName>
    </submittedName>
</protein>
<name>A0A139HFK2_9PEZI</name>
<reference evidence="2 3" key="1">
    <citation type="submission" date="2015-07" db="EMBL/GenBank/DDBJ databases">
        <title>Comparative genomics of the Sigatoka disease complex on banana suggests a link between parallel evolutionary changes in Pseudocercospora fijiensis and Pseudocercospora eumusae and increased virulence on the banana host.</title>
        <authorList>
            <person name="Chang T.-C."/>
            <person name="Salvucci A."/>
            <person name="Crous P.W."/>
            <person name="Stergiopoulos I."/>
        </authorList>
    </citation>
    <scope>NUCLEOTIDE SEQUENCE [LARGE SCALE GENOMIC DNA]</scope>
    <source>
        <strain evidence="2 3">CBS 114824</strain>
    </source>
</reference>
<feature type="compositionally biased region" description="Basic and acidic residues" evidence="1">
    <location>
        <begin position="28"/>
        <end position="40"/>
    </location>
</feature>
<organism evidence="2 3">
    <name type="scientific">Pseudocercospora eumusae</name>
    <dbReference type="NCBI Taxonomy" id="321146"/>
    <lineage>
        <taxon>Eukaryota</taxon>
        <taxon>Fungi</taxon>
        <taxon>Dikarya</taxon>
        <taxon>Ascomycota</taxon>
        <taxon>Pezizomycotina</taxon>
        <taxon>Dothideomycetes</taxon>
        <taxon>Dothideomycetidae</taxon>
        <taxon>Mycosphaerellales</taxon>
        <taxon>Mycosphaerellaceae</taxon>
        <taxon>Pseudocercospora</taxon>
    </lineage>
</organism>
<evidence type="ECO:0000313" key="2">
    <source>
        <dbReference type="EMBL" id="KXT01230.1"/>
    </source>
</evidence>
<sequence>MVERLGQTGQNATVPDSESDSPAGIIIESKRERNENEKPAKTQKPAKVKSEDDDIIEHL</sequence>
<dbReference type="Proteomes" id="UP000070133">
    <property type="component" value="Unassembled WGS sequence"/>
</dbReference>
<proteinExistence type="predicted"/>
<evidence type="ECO:0000256" key="1">
    <source>
        <dbReference type="SAM" id="MobiDB-lite"/>
    </source>
</evidence>